<dbReference type="Gene3D" id="2.40.170.20">
    <property type="entry name" value="TonB-dependent receptor, beta-barrel domain"/>
    <property type="match status" value="1"/>
</dbReference>
<dbReference type="RefSeq" id="WP_308864622.1">
    <property type="nucleotide sequence ID" value="NZ_JAVHUL010000022.1"/>
</dbReference>
<protein>
    <submittedName>
        <fullName evidence="15">TonB-dependent receptor</fullName>
    </submittedName>
</protein>
<keyword evidence="8 15" id="KW-0675">Receptor</keyword>
<feature type="domain" description="TonB-dependent receptor-like beta-barrel" evidence="13">
    <location>
        <begin position="162"/>
        <end position="584"/>
    </location>
</feature>
<evidence type="ECO:0000256" key="4">
    <source>
        <dbReference type="ARBA" id="ARBA00022692"/>
    </source>
</evidence>
<reference evidence="15 16" key="1">
    <citation type="submission" date="2023-08" db="EMBL/GenBank/DDBJ databases">
        <title>Mesonia sp. MT50, isolated from deep-sea sediment of the Mariana Trench.</title>
        <authorList>
            <person name="Fu H."/>
        </authorList>
    </citation>
    <scope>NUCLEOTIDE SEQUENCE [LARGE SCALE GENOMIC DNA]</scope>
    <source>
        <strain evidence="15 16">MT50</strain>
    </source>
</reference>
<comment type="similarity">
    <text evidence="10 11">Belongs to the TonB-dependent receptor family.</text>
</comment>
<feature type="signal peptide" evidence="12">
    <location>
        <begin position="1"/>
        <end position="19"/>
    </location>
</feature>
<keyword evidence="7 10" id="KW-0472">Membrane</keyword>
<keyword evidence="16" id="KW-1185">Reference proteome</keyword>
<evidence type="ECO:0000256" key="12">
    <source>
        <dbReference type="SAM" id="SignalP"/>
    </source>
</evidence>
<evidence type="ECO:0000313" key="15">
    <source>
        <dbReference type="EMBL" id="MDQ7917781.1"/>
    </source>
</evidence>
<evidence type="ECO:0000256" key="5">
    <source>
        <dbReference type="ARBA" id="ARBA00022729"/>
    </source>
</evidence>
<gene>
    <name evidence="15" type="ORF">RBU60_09355</name>
</gene>
<dbReference type="InterPro" id="IPR000531">
    <property type="entry name" value="Beta-barrel_TonB"/>
</dbReference>
<keyword evidence="5 12" id="KW-0732">Signal</keyword>
<proteinExistence type="inferred from homology"/>
<evidence type="ECO:0000313" key="16">
    <source>
        <dbReference type="Proteomes" id="UP001230915"/>
    </source>
</evidence>
<dbReference type="PANTHER" id="PTHR30069:SF29">
    <property type="entry name" value="HEMOGLOBIN AND HEMOGLOBIN-HAPTOGLOBIN-BINDING PROTEIN 1-RELATED"/>
    <property type="match status" value="1"/>
</dbReference>
<keyword evidence="4 10" id="KW-0812">Transmembrane</keyword>
<dbReference type="Proteomes" id="UP001230915">
    <property type="component" value="Unassembled WGS sequence"/>
</dbReference>
<keyword evidence="6 11" id="KW-0798">TonB box</keyword>
<keyword evidence="3 10" id="KW-1134">Transmembrane beta strand</keyword>
<evidence type="ECO:0000259" key="13">
    <source>
        <dbReference type="Pfam" id="PF00593"/>
    </source>
</evidence>
<dbReference type="Gene3D" id="2.170.130.10">
    <property type="entry name" value="TonB-dependent receptor, plug domain"/>
    <property type="match status" value="1"/>
</dbReference>
<keyword evidence="9 10" id="KW-0998">Cell outer membrane</keyword>
<comment type="subcellular location">
    <subcellularLocation>
        <location evidence="1 10">Cell outer membrane</location>
        <topology evidence="1 10">Multi-pass membrane protein</topology>
    </subcellularLocation>
</comment>
<evidence type="ECO:0000256" key="3">
    <source>
        <dbReference type="ARBA" id="ARBA00022452"/>
    </source>
</evidence>
<dbReference type="PROSITE" id="PS52016">
    <property type="entry name" value="TONB_DEPENDENT_REC_3"/>
    <property type="match status" value="1"/>
</dbReference>
<organism evidence="15 16">
    <name type="scientific">Mesonia profundi</name>
    <dbReference type="NCBI Taxonomy" id="3070998"/>
    <lineage>
        <taxon>Bacteria</taxon>
        <taxon>Pseudomonadati</taxon>
        <taxon>Bacteroidota</taxon>
        <taxon>Flavobacteriia</taxon>
        <taxon>Flavobacteriales</taxon>
        <taxon>Flavobacteriaceae</taxon>
        <taxon>Mesonia</taxon>
    </lineage>
</organism>
<evidence type="ECO:0000256" key="10">
    <source>
        <dbReference type="PROSITE-ProRule" id="PRU01360"/>
    </source>
</evidence>
<evidence type="ECO:0000256" key="8">
    <source>
        <dbReference type="ARBA" id="ARBA00023170"/>
    </source>
</evidence>
<feature type="domain" description="TonB-dependent receptor plug" evidence="14">
    <location>
        <begin position="44"/>
        <end position="142"/>
    </location>
</feature>
<evidence type="ECO:0000256" key="1">
    <source>
        <dbReference type="ARBA" id="ARBA00004571"/>
    </source>
</evidence>
<feature type="chain" id="PRO_5047139554" evidence="12">
    <location>
        <begin position="20"/>
        <end position="610"/>
    </location>
</feature>
<comment type="caution">
    <text evidence="15">The sequence shown here is derived from an EMBL/GenBank/DDBJ whole genome shotgun (WGS) entry which is preliminary data.</text>
</comment>
<sequence>MKYFILTLLGILCFLQGAAQNDTINVLGEVLLQDIRLKDSSYTRNYTVLNDSVLKRNQASLTNLLNFNSNVYFKENGAGMVSSPSFRGTTASQTAVLWNGININSQTTGQTDFNTINTRGFDQIVVKPGGSGVEDGSNAIGGSIYLENILEYHKGFRNSVFLNYGSFNTYGVNYKTAYSEKNTSFSLGYSRNGSDNDYPYLGTERKNKNGNYHNTNIALSGGIKLSRFDEIRLFSNIYDGKRNFSLPTPNALATKYYDFNTRSLLEWGRNYKRISSSAKLAYITEDYEYYPNVNNDFFTYGNVESLFVKYNLNYRLTKKIALQGKLNYTRNDGEGSDISQEIRNLGSVILGIKHQISDKVLYEVSLRQELNEDYENPFLYSAGIGTQFTDFYHLKINTSKSFRIPTYNDLYWQGVGNTELSPELSYQGEISNLFKFWKNTFQFTVYYNSVENLLSWVPDVSGVWRPQNTERVEIYGLETMFHFQEEIGAHKFALDGTYAYTVSENQATQNQLIYVPYHKLTASLSYAIKNFSAYYQYLNNGEVYTTTDNAPEHILDNYMVANLGMEYALGKNKNYEVGVQLLNLWGASYASVLNRPMPGRNFNAYLNLNF</sequence>
<dbReference type="InterPro" id="IPR037066">
    <property type="entry name" value="Plug_dom_sf"/>
</dbReference>
<dbReference type="SUPFAM" id="SSF56935">
    <property type="entry name" value="Porins"/>
    <property type="match status" value="1"/>
</dbReference>
<keyword evidence="2 10" id="KW-0813">Transport</keyword>
<accession>A0ABU1A3E2</accession>
<evidence type="ECO:0000259" key="14">
    <source>
        <dbReference type="Pfam" id="PF07715"/>
    </source>
</evidence>
<evidence type="ECO:0000256" key="6">
    <source>
        <dbReference type="ARBA" id="ARBA00023077"/>
    </source>
</evidence>
<evidence type="ECO:0000256" key="9">
    <source>
        <dbReference type="ARBA" id="ARBA00023237"/>
    </source>
</evidence>
<dbReference type="InterPro" id="IPR012910">
    <property type="entry name" value="Plug_dom"/>
</dbReference>
<dbReference type="InterPro" id="IPR036942">
    <property type="entry name" value="Beta-barrel_TonB_sf"/>
</dbReference>
<name>A0ABU1A3E2_9FLAO</name>
<dbReference type="Pfam" id="PF07715">
    <property type="entry name" value="Plug"/>
    <property type="match status" value="1"/>
</dbReference>
<dbReference type="Pfam" id="PF00593">
    <property type="entry name" value="TonB_dep_Rec_b-barrel"/>
    <property type="match status" value="1"/>
</dbReference>
<dbReference type="PANTHER" id="PTHR30069">
    <property type="entry name" value="TONB-DEPENDENT OUTER MEMBRANE RECEPTOR"/>
    <property type="match status" value="1"/>
</dbReference>
<evidence type="ECO:0000256" key="2">
    <source>
        <dbReference type="ARBA" id="ARBA00022448"/>
    </source>
</evidence>
<evidence type="ECO:0000256" key="7">
    <source>
        <dbReference type="ARBA" id="ARBA00023136"/>
    </source>
</evidence>
<dbReference type="InterPro" id="IPR039426">
    <property type="entry name" value="TonB-dep_rcpt-like"/>
</dbReference>
<dbReference type="EMBL" id="JAVHUL010000022">
    <property type="protein sequence ID" value="MDQ7917781.1"/>
    <property type="molecule type" value="Genomic_DNA"/>
</dbReference>
<evidence type="ECO:0000256" key="11">
    <source>
        <dbReference type="RuleBase" id="RU003357"/>
    </source>
</evidence>